<name>S7URY5_9BACT</name>
<dbReference type="EMBL" id="ATHI01000005">
    <property type="protein sequence ID" value="EPR35083.1"/>
    <property type="molecule type" value="Genomic_DNA"/>
</dbReference>
<dbReference type="Proteomes" id="UP000014975">
    <property type="component" value="Unassembled WGS sequence"/>
</dbReference>
<dbReference type="AlphaFoldDB" id="S7URY5"/>
<sequence length="177" mass="19846">MTDFSLTERESALLGQEFLTWLWYASEARGGLFKTADGAHFTCFMEQRVAVQGGEGDSRETAVVTGAHARLSEAKAGIRRGKKVNKALLKFDQDGESWTVQIKAEDFALGSLKPPKTEKAGEDEDPDGAFLEKMYLHEKCLAFFDAIYREFLGVRLSATRWPEELKAFGVWLAKEDE</sequence>
<dbReference type="PATRIC" id="fig|1121439.3.peg.840"/>
<comment type="caution">
    <text evidence="1">The sequence shown here is derived from an EMBL/GenBank/DDBJ whole genome shotgun (WGS) entry which is preliminary data.</text>
</comment>
<dbReference type="STRING" id="1121439.dsat_2446"/>
<dbReference type="eggNOG" id="COG2974">
    <property type="taxonomic scope" value="Bacteria"/>
</dbReference>
<evidence type="ECO:0000313" key="2">
    <source>
        <dbReference type="Proteomes" id="UP000014975"/>
    </source>
</evidence>
<keyword evidence="2" id="KW-1185">Reference proteome</keyword>
<gene>
    <name evidence="1" type="ORF">dsat_2446</name>
</gene>
<protein>
    <submittedName>
        <fullName evidence="1">Uncharacterized protein</fullName>
    </submittedName>
</protein>
<dbReference type="OrthoDB" id="5470789at2"/>
<accession>S7URY5</accession>
<evidence type="ECO:0000313" key="1">
    <source>
        <dbReference type="EMBL" id="EPR35083.1"/>
    </source>
</evidence>
<reference evidence="1 2" key="1">
    <citation type="journal article" date="2013" name="Genome Announc.">
        <title>Draft genome sequences for three mercury-methylating, sulfate-reducing bacteria.</title>
        <authorList>
            <person name="Brown S.D."/>
            <person name="Hurt R.A.Jr."/>
            <person name="Gilmour C.C."/>
            <person name="Elias D.A."/>
        </authorList>
    </citation>
    <scope>NUCLEOTIDE SEQUENCE [LARGE SCALE GENOMIC DNA]</scope>
    <source>
        <strain evidence="1 2">DSM 16529</strain>
    </source>
</reference>
<organism evidence="1 2">
    <name type="scientific">Alkalidesulfovibrio alkalitolerans DSM 16529</name>
    <dbReference type="NCBI Taxonomy" id="1121439"/>
    <lineage>
        <taxon>Bacteria</taxon>
        <taxon>Pseudomonadati</taxon>
        <taxon>Thermodesulfobacteriota</taxon>
        <taxon>Desulfovibrionia</taxon>
        <taxon>Desulfovibrionales</taxon>
        <taxon>Desulfovibrionaceae</taxon>
        <taxon>Alkalidesulfovibrio</taxon>
    </lineage>
</organism>
<dbReference type="RefSeq" id="WP_020886332.1">
    <property type="nucleotide sequence ID" value="NZ_ATHI01000005.1"/>
</dbReference>
<proteinExistence type="predicted"/>